<sequence length="112" mass="12825">MITEYTCVANDSAYPEMTLECKINPLSQKTEWTLFIQHRNIFEGPTEVKLVNRFMEGIVKYGPDKSKYALEEIRESKCAGAYFGTEVLDHLYKLSTIIRKDVLAINKATKNA</sequence>
<dbReference type="Proteomes" id="UP000425412">
    <property type="component" value="Genome"/>
</dbReference>
<organism evidence="1 2">
    <name type="scientific">Escherichia phage FP43</name>
    <dbReference type="NCBI Taxonomy" id="2666261"/>
    <lineage>
        <taxon>Viruses</taxon>
        <taxon>Duplodnaviria</taxon>
        <taxon>Heunggongvirae</taxon>
        <taxon>Uroviricota</taxon>
        <taxon>Caudoviricetes</taxon>
        <taxon>Pantevenvirales</taxon>
        <taxon>Straboviridae</taxon>
        <taxon>Tevenvirinae</taxon>
        <taxon>Mosigvirus</taxon>
        <taxon>Mosigvirus shsm521</taxon>
    </lineage>
</organism>
<evidence type="ECO:0000313" key="1">
    <source>
        <dbReference type="EMBL" id="QGT55347.1"/>
    </source>
</evidence>
<accession>A0A650EYU5</accession>
<name>A0A650EYU5_9CAUD</name>
<dbReference type="EMBL" id="MN648445">
    <property type="protein sequence ID" value="QGT55347.1"/>
    <property type="molecule type" value="Genomic_DNA"/>
</dbReference>
<reference evidence="1 2" key="1">
    <citation type="submission" date="2019-11" db="EMBL/GenBank/DDBJ databases">
        <title>Characterization of STEC phage and application of the phage to control STEC on lettuce.</title>
        <authorList>
            <person name="Zhang Y."/>
            <person name="Minh D.H."/>
            <person name="Shen C."/>
            <person name="Shigemura K."/>
            <person name="Masuda Y."/>
            <person name="Honjoh K.-I."/>
            <person name="Miyamoto T."/>
        </authorList>
    </citation>
    <scope>NUCLEOTIDE SEQUENCE [LARGE SCALE GENOMIC DNA]</scope>
</reference>
<evidence type="ECO:0000313" key="2">
    <source>
        <dbReference type="Proteomes" id="UP000425412"/>
    </source>
</evidence>
<protein>
    <submittedName>
        <fullName evidence="1">Uncharacterized protein</fullName>
    </submittedName>
</protein>
<proteinExistence type="predicted"/>